<gene>
    <name evidence="1" type="ORF">NPIL_652901</name>
</gene>
<accession>A0A8X6P6X8</accession>
<sequence>VLLGHVATVALGATQDLSFLEWYTTICQEVIAEKFGKSRRGELSSS</sequence>
<evidence type="ECO:0000313" key="1">
    <source>
        <dbReference type="EMBL" id="GFT54496.1"/>
    </source>
</evidence>
<organism evidence="1 2">
    <name type="scientific">Nephila pilipes</name>
    <name type="common">Giant wood spider</name>
    <name type="synonym">Nephila maculata</name>
    <dbReference type="NCBI Taxonomy" id="299642"/>
    <lineage>
        <taxon>Eukaryota</taxon>
        <taxon>Metazoa</taxon>
        <taxon>Ecdysozoa</taxon>
        <taxon>Arthropoda</taxon>
        <taxon>Chelicerata</taxon>
        <taxon>Arachnida</taxon>
        <taxon>Araneae</taxon>
        <taxon>Araneomorphae</taxon>
        <taxon>Entelegynae</taxon>
        <taxon>Araneoidea</taxon>
        <taxon>Nephilidae</taxon>
        <taxon>Nephila</taxon>
    </lineage>
</organism>
<dbReference type="Proteomes" id="UP000887013">
    <property type="component" value="Unassembled WGS sequence"/>
</dbReference>
<reference evidence="1" key="1">
    <citation type="submission" date="2020-08" db="EMBL/GenBank/DDBJ databases">
        <title>Multicomponent nature underlies the extraordinary mechanical properties of spider dragline silk.</title>
        <authorList>
            <person name="Kono N."/>
            <person name="Nakamura H."/>
            <person name="Mori M."/>
            <person name="Yoshida Y."/>
            <person name="Ohtoshi R."/>
            <person name="Malay A.D."/>
            <person name="Moran D.A.P."/>
            <person name="Tomita M."/>
            <person name="Numata K."/>
            <person name="Arakawa K."/>
        </authorList>
    </citation>
    <scope>NUCLEOTIDE SEQUENCE</scope>
</reference>
<protein>
    <submittedName>
        <fullName evidence="1">Uncharacterized protein</fullName>
    </submittedName>
</protein>
<keyword evidence="2" id="KW-1185">Reference proteome</keyword>
<proteinExistence type="predicted"/>
<dbReference type="EMBL" id="BMAW01017544">
    <property type="protein sequence ID" value="GFT54496.1"/>
    <property type="molecule type" value="Genomic_DNA"/>
</dbReference>
<feature type="non-terminal residue" evidence="1">
    <location>
        <position position="1"/>
    </location>
</feature>
<name>A0A8X6P6X8_NEPPI</name>
<comment type="caution">
    <text evidence="1">The sequence shown here is derived from an EMBL/GenBank/DDBJ whole genome shotgun (WGS) entry which is preliminary data.</text>
</comment>
<evidence type="ECO:0000313" key="2">
    <source>
        <dbReference type="Proteomes" id="UP000887013"/>
    </source>
</evidence>
<dbReference type="AlphaFoldDB" id="A0A8X6P6X8"/>